<evidence type="ECO:0000313" key="1">
    <source>
        <dbReference type="EMBL" id="KIJ63350.1"/>
    </source>
</evidence>
<keyword evidence="2" id="KW-1185">Reference proteome</keyword>
<dbReference type="AlphaFoldDB" id="A0A0C9VYD7"/>
<dbReference type="Proteomes" id="UP000053820">
    <property type="component" value="Unassembled WGS sequence"/>
</dbReference>
<dbReference type="EMBL" id="KN839851">
    <property type="protein sequence ID" value="KIJ63350.1"/>
    <property type="molecule type" value="Genomic_DNA"/>
</dbReference>
<proteinExistence type="predicted"/>
<name>A0A0C9VYD7_9AGAM</name>
<protein>
    <submittedName>
        <fullName evidence="1">Unplaced genomic scaffold scaffold_17, whole genome shotgun sequence</fullName>
    </submittedName>
</protein>
<gene>
    <name evidence="1" type="ORF">HYDPIDRAFT_113340</name>
</gene>
<dbReference type="HOGENOM" id="CLU_1835425_0_0_1"/>
<sequence>MSLPWRKHASPFRLLERALEEAPGYVSGAKYPPLGQPVRAFFCQLPRLLLCGPHQGLEKQEEEACKGRQTFTFAAAVGVMTHVFAIIYRQPRGPAASEPSFNPSEMKGLVTVRSTSIPDEKPAKGVFSVTDALGRQPKDC</sequence>
<accession>A0A0C9VYD7</accession>
<reference evidence="1 2" key="1">
    <citation type="submission" date="2014-04" db="EMBL/GenBank/DDBJ databases">
        <title>Evolutionary Origins and Diversification of the Mycorrhizal Mutualists.</title>
        <authorList>
            <consortium name="DOE Joint Genome Institute"/>
            <consortium name="Mycorrhizal Genomics Consortium"/>
            <person name="Kohler A."/>
            <person name="Kuo A."/>
            <person name="Nagy L.G."/>
            <person name="Floudas D."/>
            <person name="Copeland A."/>
            <person name="Barry K.W."/>
            <person name="Cichocki N."/>
            <person name="Veneault-Fourrey C."/>
            <person name="LaButti K."/>
            <person name="Lindquist E.A."/>
            <person name="Lipzen A."/>
            <person name="Lundell T."/>
            <person name="Morin E."/>
            <person name="Murat C."/>
            <person name="Riley R."/>
            <person name="Ohm R."/>
            <person name="Sun H."/>
            <person name="Tunlid A."/>
            <person name="Henrissat B."/>
            <person name="Grigoriev I.V."/>
            <person name="Hibbett D.S."/>
            <person name="Martin F."/>
        </authorList>
    </citation>
    <scope>NUCLEOTIDE SEQUENCE [LARGE SCALE GENOMIC DNA]</scope>
    <source>
        <strain evidence="1 2">MD-312</strain>
    </source>
</reference>
<evidence type="ECO:0000313" key="2">
    <source>
        <dbReference type="Proteomes" id="UP000053820"/>
    </source>
</evidence>
<organism evidence="1 2">
    <name type="scientific">Hydnomerulius pinastri MD-312</name>
    <dbReference type="NCBI Taxonomy" id="994086"/>
    <lineage>
        <taxon>Eukaryota</taxon>
        <taxon>Fungi</taxon>
        <taxon>Dikarya</taxon>
        <taxon>Basidiomycota</taxon>
        <taxon>Agaricomycotina</taxon>
        <taxon>Agaricomycetes</taxon>
        <taxon>Agaricomycetidae</taxon>
        <taxon>Boletales</taxon>
        <taxon>Boletales incertae sedis</taxon>
        <taxon>Leucogyrophana</taxon>
    </lineage>
</organism>